<dbReference type="Proteomes" id="UP001371456">
    <property type="component" value="Unassembled WGS sequence"/>
</dbReference>
<organism evidence="1 2">
    <name type="scientific">Solanum bulbocastanum</name>
    <name type="common">Wild potato</name>
    <dbReference type="NCBI Taxonomy" id="147425"/>
    <lineage>
        <taxon>Eukaryota</taxon>
        <taxon>Viridiplantae</taxon>
        <taxon>Streptophyta</taxon>
        <taxon>Embryophyta</taxon>
        <taxon>Tracheophyta</taxon>
        <taxon>Spermatophyta</taxon>
        <taxon>Magnoliopsida</taxon>
        <taxon>eudicotyledons</taxon>
        <taxon>Gunneridae</taxon>
        <taxon>Pentapetalae</taxon>
        <taxon>asterids</taxon>
        <taxon>lamiids</taxon>
        <taxon>Solanales</taxon>
        <taxon>Solanaceae</taxon>
        <taxon>Solanoideae</taxon>
        <taxon>Solaneae</taxon>
        <taxon>Solanum</taxon>
    </lineage>
</organism>
<accession>A0AAN8TXX6</accession>
<name>A0AAN8TXX6_SOLBU</name>
<dbReference type="EMBL" id="JBANQN010000002">
    <property type="protein sequence ID" value="KAK6796155.1"/>
    <property type="molecule type" value="Genomic_DNA"/>
</dbReference>
<proteinExistence type="predicted"/>
<sequence>MVFIVFTNLFCSGSFGVVSRNRRSTR</sequence>
<evidence type="ECO:0000313" key="1">
    <source>
        <dbReference type="EMBL" id="KAK6796155.1"/>
    </source>
</evidence>
<evidence type="ECO:0000313" key="2">
    <source>
        <dbReference type="Proteomes" id="UP001371456"/>
    </source>
</evidence>
<protein>
    <submittedName>
        <fullName evidence="1">Uncharacterized protein</fullName>
    </submittedName>
</protein>
<reference evidence="1 2" key="1">
    <citation type="submission" date="2024-02" db="EMBL/GenBank/DDBJ databases">
        <title>de novo genome assembly of Solanum bulbocastanum strain 11H21.</title>
        <authorList>
            <person name="Hosaka A.J."/>
        </authorList>
    </citation>
    <scope>NUCLEOTIDE SEQUENCE [LARGE SCALE GENOMIC DNA]</scope>
    <source>
        <tissue evidence="1">Young leaves</tissue>
    </source>
</reference>
<comment type="caution">
    <text evidence="1">The sequence shown here is derived from an EMBL/GenBank/DDBJ whole genome shotgun (WGS) entry which is preliminary data.</text>
</comment>
<gene>
    <name evidence="1" type="ORF">RDI58_003856</name>
</gene>
<dbReference type="AlphaFoldDB" id="A0AAN8TXX6"/>
<keyword evidence="2" id="KW-1185">Reference proteome</keyword>